<gene>
    <name evidence="1" type="ORF">S01H4_49906</name>
</gene>
<feature type="non-terminal residue" evidence="1">
    <location>
        <position position="66"/>
    </location>
</feature>
<organism evidence="1">
    <name type="scientific">marine sediment metagenome</name>
    <dbReference type="NCBI Taxonomy" id="412755"/>
    <lineage>
        <taxon>unclassified sequences</taxon>
        <taxon>metagenomes</taxon>
        <taxon>ecological metagenomes</taxon>
    </lineage>
</organism>
<dbReference type="AlphaFoldDB" id="X1B2T1"/>
<comment type="caution">
    <text evidence="1">The sequence shown here is derived from an EMBL/GenBank/DDBJ whole genome shotgun (WGS) entry which is preliminary data.</text>
</comment>
<proteinExistence type="predicted"/>
<reference evidence="1" key="1">
    <citation type="journal article" date="2014" name="Front. Microbiol.">
        <title>High frequency of phylogenetically diverse reductive dehalogenase-homologous genes in deep subseafloor sedimentary metagenomes.</title>
        <authorList>
            <person name="Kawai M."/>
            <person name="Futagami T."/>
            <person name="Toyoda A."/>
            <person name="Takaki Y."/>
            <person name="Nishi S."/>
            <person name="Hori S."/>
            <person name="Arai W."/>
            <person name="Tsubouchi T."/>
            <person name="Morono Y."/>
            <person name="Uchiyama I."/>
            <person name="Ito T."/>
            <person name="Fujiyama A."/>
            <person name="Inagaki F."/>
            <person name="Takami H."/>
        </authorList>
    </citation>
    <scope>NUCLEOTIDE SEQUENCE</scope>
    <source>
        <strain evidence="1">Expedition CK06-06</strain>
    </source>
</reference>
<accession>X1B2T1</accession>
<dbReference type="EMBL" id="BART01028275">
    <property type="protein sequence ID" value="GAG90069.1"/>
    <property type="molecule type" value="Genomic_DNA"/>
</dbReference>
<protein>
    <submittedName>
        <fullName evidence="1">Uncharacterized protein</fullName>
    </submittedName>
</protein>
<evidence type="ECO:0000313" key="1">
    <source>
        <dbReference type="EMBL" id="GAG90069.1"/>
    </source>
</evidence>
<sequence length="66" mass="7897">MMSDKLAFGWTIYITYYRIDPLTKKRISKPNTVRHQFESKVECENFIRFFSIPTREVIGFTILDGF</sequence>
<name>X1B2T1_9ZZZZ</name>